<evidence type="ECO:0000313" key="8">
    <source>
        <dbReference type="WBParaSite" id="jg23980"/>
    </source>
</evidence>
<sequence length="183" mass="20948">MAGGEVTPDGLIAIGQIAKKYNLYTKITGGQRVDMFGAQVHELPFIWEELNAAGFESGHAYATLIRYIDRFYMFYIQTADRLQRTSVWRDNMEGGLDYLKSVVVDDSLGLAAELERRMEHIIGTYQDEWRTAVENPEVRKRFQTYINAGANEQADPHIQFTTERGQIRPLTEAETFRRPHSNG</sequence>
<dbReference type="InterPro" id="IPR052034">
    <property type="entry name" value="NasD-like"/>
</dbReference>
<dbReference type="GO" id="GO:0046872">
    <property type="term" value="F:metal ion binding"/>
    <property type="evidence" value="ECO:0007669"/>
    <property type="project" value="UniProtKB-KW"/>
</dbReference>
<evidence type="ECO:0000256" key="3">
    <source>
        <dbReference type="ARBA" id="ARBA00023002"/>
    </source>
</evidence>
<dbReference type="InterPro" id="IPR036136">
    <property type="entry name" value="Nit/Sulf_reduc_fer-like_dom_sf"/>
</dbReference>
<dbReference type="GO" id="GO:0016491">
    <property type="term" value="F:oxidoreductase activity"/>
    <property type="evidence" value="ECO:0007669"/>
    <property type="project" value="UniProtKB-KW"/>
</dbReference>
<evidence type="ECO:0000256" key="5">
    <source>
        <dbReference type="ARBA" id="ARBA00023014"/>
    </source>
</evidence>
<evidence type="ECO:0000256" key="1">
    <source>
        <dbReference type="ARBA" id="ARBA00022617"/>
    </source>
</evidence>
<evidence type="ECO:0000256" key="2">
    <source>
        <dbReference type="ARBA" id="ARBA00022723"/>
    </source>
</evidence>
<dbReference type="InterPro" id="IPR045854">
    <property type="entry name" value="NO2/SO3_Rdtase_4Fe4S_sf"/>
</dbReference>
<keyword evidence="5" id="KW-0411">Iron-sulfur</keyword>
<dbReference type="SUPFAM" id="SSF55124">
    <property type="entry name" value="Nitrite/Sulfite reductase N-terminal domain-like"/>
    <property type="match status" value="1"/>
</dbReference>
<evidence type="ECO:0000256" key="4">
    <source>
        <dbReference type="ARBA" id="ARBA00023004"/>
    </source>
</evidence>
<dbReference type="InterPro" id="IPR005117">
    <property type="entry name" value="NiRdtase/SiRdtase_haem-b_fer"/>
</dbReference>
<reference evidence="8" key="1">
    <citation type="submission" date="2022-11" db="UniProtKB">
        <authorList>
            <consortium name="WormBaseParasite"/>
        </authorList>
    </citation>
    <scope>IDENTIFICATION</scope>
</reference>
<protein>
    <submittedName>
        <fullName evidence="8">Nitrite/Sulfite reductase ferredoxin-like domain-containing protein</fullName>
    </submittedName>
</protein>
<keyword evidence="4" id="KW-0408">Iron</keyword>
<feature type="domain" description="Nitrite/Sulfite reductase ferredoxin-like" evidence="6">
    <location>
        <begin position="2"/>
        <end position="53"/>
    </location>
</feature>
<dbReference type="PANTHER" id="PTHR43809">
    <property type="entry name" value="NITRITE REDUCTASE (NADH) LARGE SUBUNIT"/>
    <property type="match status" value="1"/>
</dbReference>
<dbReference type="Pfam" id="PF03460">
    <property type="entry name" value="NIR_SIR_ferr"/>
    <property type="match status" value="1"/>
</dbReference>
<keyword evidence="1" id="KW-0349">Heme</keyword>
<keyword evidence="7" id="KW-1185">Reference proteome</keyword>
<proteinExistence type="predicted"/>
<evidence type="ECO:0000259" key="6">
    <source>
        <dbReference type="Pfam" id="PF03460"/>
    </source>
</evidence>
<evidence type="ECO:0000313" key="7">
    <source>
        <dbReference type="Proteomes" id="UP000887574"/>
    </source>
</evidence>
<dbReference type="GO" id="GO:0051536">
    <property type="term" value="F:iron-sulfur cluster binding"/>
    <property type="evidence" value="ECO:0007669"/>
    <property type="project" value="UniProtKB-KW"/>
</dbReference>
<dbReference type="WBParaSite" id="jg23980">
    <property type="protein sequence ID" value="jg23980"/>
    <property type="gene ID" value="jg23980"/>
</dbReference>
<keyword evidence="2" id="KW-0479">Metal-binding</keyword>
<dbReference type="Proteomes" id="UP000887574">
    <property type="component" value="Unplaced"/>
</dbReference>
<name>A0A915DY83_9BILA</name>
<dbReference type="PANTHER" id="PTHR43809:SF1">
    <property type="entry name" value="NITRITE REDUCTASE (NADH) LARGE SUBUNIT"/>
    <property type="match status" value="1"/>
</dbReference>
<organism evidence="7 8">
    <name type="scientific">Ditylenchus dipsaci</name>
    <dbReference type="NCBI Taxonomy" id="166011"/>
    <lineage>
        <taxon>Eukaryota</taxon>
        <taxon>Metazoa</taxon>
        <taxon>Ecdysozoa</taxon>
        <taxon>Nematoda</taxon>
        <taxon>Chromadorea</taxon>
        <taxon>Rhabditida</taxon>
        <taxon>Tylenchina</taxon>
        <taxon>Tylenchomorpha</taxon>
        <taxon>Sphaerularioidea</taxon>
        <taxon>Anguinidae</taxon>
        <taxon>Anguininae</taxon>
        <taxon>Ditylenchus</taxon>
    </lineage>
</organism>
<dbReference type="SUPFAM" id="SSF56014">
    <property type="entry name" value="Nitrite and sulphite reductase 4Fe-4S domain-like"/>
    <property type="match status" value="1"/>
</dbReference>
<dbReference type="AlphaFoldDB" id="A0A915DY83"/>
<accession>A0A915DY83</accession>
<keyword evidence="3" id="KW-0560">Oxidoreductase</keyword>